<proteinExistence type="predicted"/>
<keyword evidence="1" id="KW-0378">Hydrolase</keyword>
<keyword evidence="1" id="KW-0645">Protease</keyword>
<dbReference type="GO" id="GO:0070006">
    <property type="term" value="F:metalloaminopeptidase activity"/>
    <property type="evidence" value="ECO:0007669"/>
    <property type="project" value="TreeGrafter"/>
</dbReference>
<dbReference type="SUPFAM" id="SSF55486">
    <property type="entry name" value="Metalloproteases ('zincins'), catalytic domain"/>
    <property type="match status" value="1"/>
</dbReference>
<dbReference type="GO" id="GO:0005615">
    <property type="term" value="C:extracellular space"/>
    <property type="evidence" value="ECO:0007669"/>
    <property type="project" value="TreeGrafter"/>
</dbReference>
<comment type="caution">
    <text evidence="1">The sequence shown here is derived from an EMBL/GenBank/DDBJ whole genome shotgun (WGS) entry which is preliminary data.</text>
</comment>
<dbReference type="EMBL" id="BLLF01001328">
    <property type="protein sequence ID" value="GFH18618.1"/>
    <property type="molecule type" value="Genomic_DNA"/>
</dbReference>
<dbReference type="InterPro" id="IPR027268">
    <property type="entry name" value="Peptidase_M4/M1_CTD_sf"/>
</dbReference>
<dbReference type="AlphaFoldDB" id="A0A699ZJ22"/>
<dbReference type="GO" id="GO:0008270">
    <property type="term" value="F:zinc ion binding"/>
    <property type="evidence" value="ECO:0007669"/>
    <property type="project" value="TreeGrafter"/>
</dbReference>
<dbReference type="Gene3D" id="1.10.390.10">
    <property type="entry name" value="Neutral Protease Domain 2"/>
    <property type="match status" value="1"/>
</dbReference>
<dbReference type="GO" id="GO:0006508">
    <property type="term" value="P:proteolysis"/>
    <property type="evidence" value="ECO:0007669"/>
    <property type="project" value="TreeGrafter"/>
</dbReference>
<organism evidence="1 2">
    <name type="scientific">Haematococcus lacustris</name>
    <name type="common">Green alga</name>
    <name type="synonym">Haematococcus pluvialis</name>
    <dbReference type="NCBI Taxonomy" id="44745"/>
    <lineage>
        <taxon>Eukaryota</taxon>
        <taxon>Viridiplantae</taxon>
        <taxon>Chlorophyta</taxon>
        <taxon>core chlorophytes</taxon>
        <taxon>Chlorophyceae</taxon>
        <taxon>CS clade</taxon>
        <taxon>Chlamydomonadales</taxon>
        <taxon>Haematococcaceae</taxon>
        <taxon>Haematococcus</taxon>
    </lineage>
</organism>
<dbReference type="PANTHER" id="PTHR11533:SF299">
    <property type="entry name" value="AMINOPEPTIDASE"/>
    <property type="match status" value="1"/>
</dbReference>
<dbReference type="PANTHER" id="PTHR11533">
    <property type="entry name" value="PROTEASE M1 ZINC METALLOPROTEASE"/>
    <property type="match status" value="1"/>
</dbReference>
<dbReference type="GO" id="GO:0016020">
    <property type="term" value="C:membrane"/>
    <property type="evidence" value="ECO:0007669"/>
    <property type="project" value="TreeGrafter"/>
</dbReference>
<evidence type="ECO:0000313" key="2">
    <source>
        <dbReference type="Proteomes" id="UP000485058"/>
    </source>
</evidence>
<dbReference type="GO" id="GO:0043171">
    <property type="term" value="P:peptide catabolic process"/>
    <property type="evidence" value="ECO:0007669"/>
    <property type="project" value="TreeGrafter"/>
</dbReference>
<name>A0A699ZJ22_HAELA</name>
<dbReference type="Proteomes" id="UP000485058">
    <property type="component" value="Unassembled WGS sequence"/>
</dbReference>
<reference evidence="1 2" key="1">
    <citation type="submission" date="2020-02" db="EMBL/GenBank/DDBJ databases">
        <title>Draft genome sequence of Haematococcus lacustris strain NIES-144.</title>
        <authorList>
            <person name="Morimoto D."/>
            <person name="Nakagawa S."/>
            <person name="Yoshida T."/>
            <person name="Sawayama S."/>
        </authorList>
    </citation>
    <scope>NUCLEOTIDE SEQUENCE [LARGE SCALE GENOMIC DNA]</scope>
    <source>
        <strain evidence="1 2">NIES-144</strain>
    </source>
</reference>
<dbReference type="GO" id="GO:0042277">
    <property type="term" value="F:peptide binding"/>
    <property type="evidence" value="ECO:0007669"/>
    <property type="project" value="TreeGrafter"/>
</dbReference>
<feature type="non-terminal residue" evidence="1">
    <location>
        <position position="1"/>
    </location>
</feature>
<dbReference type="InterPro" id="IPR050344">
    <property type="entry name" value="Peptidase_M1_aminopeptidases"/>
</dbReference>
<gene>
    <name evidence="1" type="ORF">HaLaN_15453</name>
</gene>
<keyword evidence="2" id="KW-1185">Reference proteome</keyword>
<evidence type="ECO:0000313" key="1">
    <source>
        <dbReference type="EMBL" id="GFH18618.1"/>
    </source>
</evidence>
<dbReference type="GO" id="GO:0005737">
    <property type="term" value="C:cytoplasm"/>
    <property type="evidence" value="ECO:0007669"/>
    <property type="project" value="TreeGrafter"/>
</dbReference>
<sequence>QKGAAVLRMLHAYVDLNSATGPSADPRTLPMRHMSRHLLNSTDSHDSWRTSPFLSALRDYLMKHSYQTVTADLLWASLSNSTGLPITQWMDNWTFMANCAWQQSHWELFAISCAV</sequence>
<accession>A0A699ZJ22</accession>
<keyword evidence="1" id="KW-0031">Aminopeptidase</keyword>
<protein>
    <submittedName>
        <fullName evidence="1">Aminopeptidase</fullName>
    </submittedName>
</protein>